<gene>
    <name evidence="2" type="ORF">BO94DRAFT_614436</name>
</gene>
<proteinExistence type="predicted"/>
<evidence type="ECO:0000313" key="3">
    <source>
        <dbReference type="Proteomes" id="UP000246702"/>
    </source>
</evidence>
<dbReference type="STRING" id="1450535.A0A317X5B0"/>
<dbReference type="GeneID" id="37118879"/>
<name>A0A317X5B0_9EURO</name>
<organism evidence="2 3">
    <name type="scientific">Aspergillus sclerotioniger CBS 115572</name>
    <dbReference type="NCBI Taxonomy" id="1450535"/>
    <lineage>
        <taxon>Eukaryota</taxon>
        <taxon>Fungi</taxon>
        <taxon>Dikarya</taxon>
        <taxon>Ascomycota</taxon>
        <taxon>Pezizomycotina</taxon>
        <taxon>Eurotiomycetes</taxon>
        <taxon>Eurotiomycetidae</taxon>
        <taxon>Eurotiales</taxon>
        <taxon>Aspergillaceae</taxon>
        <taxon>Aspergillus</taxon>
        <taxon>Aspergillus subgen. Circumdati</taxon>
    </lineage>
</organism>
<protein>
    <recommendedName>
        <fullName evidence="1">Glutathione S-transferase UstS-like C-terminal domain-containing protein</fullName>
    </recommendedName>
</protein>
<comment type="caution">
    <text evidence="2">The sequence shown here is derived from an EMBL/GenBank/DDBJ whole genome shotgun (WGS) entry which is preliminary data.</text>
</comment>
<dbReference type="Proteomes" id="UP000246702">
    <property type="component" value="Unassembled WGS sequence"/>
</dbReference>
<dbReference type="EMBL" id="MSFK01000006">
    <property type="protein sequence ID" value="PWY93391.1"/>
    <property type="molecule type" value="Genomic_DNA"/>
</dbReference>
<keyword evidence="3" id="KW-1185">Reference proteome</keyword>
<dbReference type="RefSeq" id="XP_025470152.1">
    <property type="nucleotide sequence ID" value="XM_025616736.1"/>
</dbReference>
<dbReference type="OrthoDB" id="4951845at2759"/>
<sequence length="90" mass="10251">MEFLCLFVHGLPFNPVTAEKSKAEFVRRAGKKCWEELTVRGEEPVYADLVVGGWLKCFEVALKEWEVVRVWHGGLWGMLVAGLERFAVVV</sequence>
<dbReference type="Pfam" id="PF22041">
    <property type="entry name" value="GST_C_7"/>
    <property type="match status" value="1"/>
</dbReference>
<evidence type="ECO:0000313" key="2">
    <source>
        <dbReference type="EMBL" id="PWY93391.1"/>
    </source>
</evidence>
<reference evidence="2 3" key="1">
    <citation type="submission" date="2016-12" db="EMBL/GenBank/DDBJ databases">
        <title>The genomes of Aspergillus section Nigri reveals drivers in fungal speciation.</title>
        <authorList>
            <consortium name="DOE Joint Genome Institute"/>
            <person name="Vesth T.C."/>
            <person name="Nybo J."/>
            <person name="Theobald S."/>
            <person name="Brandl J."/>
            <person name="Frisvad J.C."/>
            <person name="Nielsen K.F."/>
            <person name="Lyhne E.K."/>
            <person name="Kogle M.E."/>
            <person name="Kuo A."/>
            <person name="Riley R."/>
            <person name="Clum A."/>
            <person name="Nolan M."/>
            <person name="Lipzen A."/>
            <person name="Salamov A."/>
            <person name="Henrissat B."/>
            <person name="Wiebenga A."/>
            <person name="De Vries R.P."/>
            <person name="Grigoriev I.V."/>
            <person name="Mortensen U.H."/>
            <person name="Andersen M.R."/>
            <person name="Baker S.E."/>
        </authorList>
    </citation>
    <scope>NUCLEOTIDE SEQUENCE [LARGE SCALE GENOMIC DNA]</scope>
    <source>
        <strain evidence="2 3">CBS 115572</strain>
    </source>
</reference>
<dbReference type="Gene3D" id="1.20.1050.10">
    <property type="match status" value="1"/>
</dbReference>
<evidence type="ECO:0000259" key="1">
    <source>
        <dbReference type="Pfam" id="PF22041"/>
    </source>
</evidence>
<accession>A0A317X5B0</accession>
<dbReference type="InterPro" id="IPR054416">
    <property type="entry name" value="GST_UstS-like_C"/>
</dbReference>
<dbReference type="AlphaFoldDB" id="A0A317X5B0"/>
<feature type="domain" description="Glutathione S-transferase UstS-like C-terminal" evidence="1">
    <location>
        <begin position="35"/>
        <end position="86"/>
    </location>
</feature>